<dbReference type="InterPro" id="IPR015424">
    <property type="entry name" value="PyrdxlP-dep_Trfase"/>
</dbReference>
<dbReference type="PANTHER" id="PTHR43713">
    <property type="entry name" value="GLUTAMATE-1-SEMIALDEHYDE 2,1-AMINOMUTASE"/>
    <property type="match status" value="1"/>
</dbReference>
<sequence>MSKPKSPLSLDSSLGMQRRASRLIPGMTQLLSKRPDMFSLGVWPGYFSRAAGAEVWDLDGNRYVDMSLGGIGANALGYADPDVDQAVVRAVASGTSCSLNCPEEVELAERLVGLHPWAGMARFARTGGEAMAVAVRIARAHTGRDTIAFCGYHGWHDWYLAANLGDTDSLDGHLLPGLAPAGVPRGLRGTALPFRYNRIEELSRIVAEHGDSLAAIVMEPLRNDLPEGDFLGQVRRLADTAGAVLVFDEISIGFRLTTGGAHLVVGGVSPDMAVFSKALGNGYPMAAILGREAVMRSTQKTFISSTYWTERIGPSAALAVIDKFERLDVPAHLARIGSLVQRGWREAALAHGLDIQVGGLPPMGHFSFGHAQAQAMKACFIQHMLEEGYLASNLFYAMWPHTEAHVAGYLEAVDKAFAETARVLARGDFEAVLRGRPAQTGFTRLN</sequence>
<geneLocation type="plasmid" evidence="4 5">
    <name>pFW10101</name>
</geneLocation>
<dbReference type="EC" id="5.4.3.8" evidence="4"/>
<dbReference type="PANTHER" id="PTHR43713:SF3">
    <property type="entry name" value="GLUTAMATE-1-SEMIALDEHYDE 2,1-AMINOMUTASE 1, CHLOROPLASTIC-RELATED"/>
    <property type="match status" value="1"/>
</dbReference>
<reference evidence="5" key="1">
    <citation type="journal article" date="2015" name="Genome Announc.">
        <title>High-Quality Draft Genome Sequence of Desulfovibrio carbinoliphilus FW-101-2B, an Organic Acid-Oxidizing Sulfate-Reducing Bacterium Isolated from Uranium(VI)-Contaminated Groundwater.</title>
        <authorList>
            <person name="Ramsay B.D."/>
            <person name="Hwang C."/>
            <person name="Woo H.L."/>
            <person name="Carroll S.L."/>
            <person name="Lucas S."/>
            <person name="Han J."/>
            <person name="Lapidus A.L."/>
            <person name="Cheng J.F."/>
            <person name="Goodwin L.A."/>
            <person name="Pitluck S."/>
            <person name="Peters L."/>
            <person name="Chertkov O."/>
            <person name="Held B."/>
            <person name="Detter J.C."/>
            <person name="Han C.S."/>
            <person name="Tapia R."/>
            <person name="Land M.L."/>
            <person name="Hauser L.J."/>
            <person name="Kyrpides N.C."/>
            <person name="Ivanova N.N."/>
            <person name="Mikhailova N."/>
            <person name="Pagani I."/>
            <person name="Woyke T."/>
            <person name="Arkin A.P."/>
            <person name="Dehal P."/>
            <person name="Chivian D."/>
            <person name="Criddle C.S."/>
            <person name="Wu W."/>
            <person name="Chakraborty R."/>
            <person name="Hazen T.C."/>
            <person name="Fields M.W."/>
        </authorList>
    </citation>
    <scope>NUCLEOTIDE SEQUENCE [LARGE SCALE GENOMIC DNA]</scope>
    <source>
        <strain evidence="5">FW-101-2B</strain>
    </source>
</reference>
<keyword evidence="2 3" id="KW-0663">Pyridoxal phosphate</keyword>
<dbReference type="eggNOG" id="COG0001">
    <property type="taxonomic scope" value="Bacteria"/>
</dbReference>
<comment type="cofactor">
    <cofactor evidence="1">
        <name>pyridoxal 5'-phosphate</name>
        <dbReference type="ChEBI" id="CHEBI:597326"/>
    </cofactor>
</comment>
<keyword evidence="4" id="KW-0614">Plasmid</keyword>
<comment type="similarity">
    <text evidence="3">Belongs to the class-III pyridoxal-phosphate-dependent aminotransferase family.</text>
</comment>
<dbReference type="AlphaFoldDB" id="G7QE69"/>
<evidence type="ECO:0000256" key="1">
    <source>
        <dbReference type="ARBA" id="ARBA00001933"/>
    </source>
</evidence>
<accession>G7QE69</accession>
<dbReference type="Pfam" id="PF00202">
    <property type="entry name" value="Aminotran_3"/>
    <property type="match status" value="1"/>
</dbReference>
<evidence type="ECO:0000256" key="3">
    <source>
        <dbReference type="RuleBase" id="RU003560"/>
    </source>
</evidence>
<dbReference type="InterPro" id="IPR015421">
    <property type="entry name" value="PyrdxlP-dep_Trfase_major"/>
</dbReference>
<organism evidence="4 5">
    <name type="scientific">Solidesulfovibrio carbinoliphilus subsp. oakridgensis</name>
    <dbReference type="NCBI Taxonomy" id="694327"/>
    <lineage>
        <taxon>Bacteria</taxon>
        <taxon>Pseudomonadati</taxon>
        <taxon>Thermodesulfobacteriota</taxon>
        <taxon>Desulfovibrionia</taxon>
        <taxon>Desulfovibrionales</taxon>
        <taxon>Desulfovibrionaceae</taxon>
        <taxon>Solidesulfovibrio</taxon>
    </lineage>
</organism>
<keyword evidence="4" id="KW-0413">Isomerase</keyword>
<dbReference type="GO" id="GO:0008483">
    <property type="term" value="F:transaminase activity"/>
    <property type="evidence" value="ECO:0007669"/>
    <property type="project" value="InterPro"/>
</dbReference>
<dbReference type="Gene3D" id="3.90.1150.10">
    <property type="entry name" value="Aspartate Aminotransferase, domain 1"/>
    <property type="match status" value="1"/>
</dbReference>
<evidence type="ECO:0000256" key="2">
    <source>
        <dbReference type="ARBA" id="ARBA00022898"/>
    </source>
</evidence>
<dbReference type="InterPro" id="IPR005814">
    <property type="entry name" value="Aminotrans_3"/>
</dbReference>
<dbReference type="OrthoDB" id="9801052at2"/>
<dbReference type="InterPro" id="IPR015422">
    <property type="entry name" value="PyrdxlP-dep_Trfase_small"/>
</dbReference>
<dbReference type="RefSeq" id="WP_009182995.1">
    <property type="nucleotide sequence ID" value="NZ_CM001369.1"/>
</dbReference>
<evidence type="ECO:0000313" key="5">
    <source>
        <dbReference type="Proteomes" id="UP000004662"/>
    </source>
</evidence>
<name>G7QE69_9BACT</name>
<proteinExistence type="inferred from homology"/>
<dbReference type="GO" id="GO:0030170">
    <property type="term" value="F:pyridoxal phosphate binding"/>
    <property type="evidence" value="ECO:0007669"/>
    <property type="project" value="InterPro"/>
</dbReference>
<evidence type="ECO:0000313" key="4">
    <source>
        <dbReference type="EMBL" id="EHJ45963.1"/>
    </source>
</evidence>
<dbReference type="Proteomes" id="UP000004662">
    <property type="component" value="Plasmid pFW10101"/>
</dbReference>
<dbReference type="GO" id="GO:0042286">
    <property type="term" value="F:glutamate-1-semialdehyde 2,1-aminomutase activity"/>
    <property type="evidence" value="ECO:0007669"/>
    <property type="project" value="UniProtKB-EC"/>
</dbReference>
<gene>
    <name evidence="4" type="ORF">DFW101_3679</name>
</gene>
<dbReference type="HOGENOM" id="CLU_016922_1_4_7"/>
<keyword evidence="5" id="KW-1185">Reference proteome</keyword>
<dbReference type="EMBL" id="CM001369">
    <property type="protein sequence ID" value="EHJ45963.1"/>
    <property type="molecule type" value="Genomic_DNA"/>
</dbReference>
<dbReference type="SUPFAM" id="SSF53383">
    <property type="entry name" value="PLP-dependent transferases"/>
    <property type="match status" value="1"/>
</dbReference>
<protein>
    <submittedName>
        <fullName evidence="4">Glutamate-1-semialdehyde 2,1-aminomutase</fullName>
        <ecNumber evidence="4">5.4.3.8</ecNumber>
    </submittedName>
</protein>
<dbReference type="Gene3D" id="3.40.640.10">
    <property type="entry name" value="Type I PLP-dependent aspartate aminotransferase-like (Major domain)"/>
    <property type="match status" value="1"/>
</dbReference>